<evidence type="ECO:0000313" key="7">
    <source>
        <dbReference type="EMBL" id="KAF0646179.1"/>
    </source>
</evidence>
<evidence type="ECO:0000256" key="2">
    <source>
        <dbReference type="ARBA" id="ARBA00012737"/>
    </source>
</evidence>
<sequence>MEQQNAAAVQELPRTRGEPTRTVFDGPCRLTVTGDCGASRDELAQALTAVASHDWMRLTNWPGSYWVSAHAPDGTRFIGGDLAGTRPVYYTRHEHGDPTWAVHLGDLVELTGAAADLELLVARLACGAQHWPHRTLYRGISLVPGGYGLVIARGEATVVDISGIRPAADLPAAAAAFGHVLTEAVQRPVRNAGVEVGADLSGGLDSATAVLLAAAVGPVRAVTYTDGHTSGEDASYAVRIAEHAGIPHEIAAGRDEHLPFRLDGVPDTDEPAADVVNWHMDRLYLAPVAGSPLHLTGHGGDVVLDASSAAWVGMIQQGEERAAKRHVASWARLRGLAPRPYWMELRQTAALGRAGVLLRAADALESAAPLTADGSSGWTWCRPGAAASWLTPYARVRAAAMLREAAGGEQPESADEAEQWAALRATGEAARTARALHAPIGVRPVYPFLDNQVVRAAFAVPASVRRGVVTYKPLLAAALPSLPDWLTSRRTKGSFASQRIAGLERHRFALAQLIEDSPLVAAGLIDPAAARRTLLEAARGQSAAPIAELHQLIAACQWLTGRARSGPAGAREAAC</sequence>
<gene>
    <name evidence="8" type="ORF">BG846_01001</name>
    <name evidence="7" type="ORF">K701_30060</name>
</gene>
<dbReference type="EMBL" id="MIFZ01000089">
    <property type="protein sequence ID" value="OSY53330.1"/>
    <property type="molecule type" value="Genomic_DNA"/>
</dbReference>
<dbReference type="RefSeq" id="WP_051839609.1">
    <property type="nucleotide sequence ID" value="NZ_ASYR01000063.1"/>
</dbReference>
<comment type="pathway">
    <text evidence="1">Amino-acid biosynthesis; L-asparagine biosynthesis; L-asparagine from L-aspartate (L-Gln route): step 1/1.</text>
</comment>
<dbReference type="Proteomes" id="UP000731519">
    <property type="component" value="Unassembled WGS sequence"/>
</dbReference>
<keyword evidence="3" id="KW-0061">Asparagine biosynthesis</keyword>
<organism evidence="8 9">
    <name type="scientific">Streptomyces fradiae ATCC 10745 = DSM 40063</name>
    <dbReference type="NCBI Taxonomy" id="1319510"/>
    <lineage>
        <taxon>Bacteria</taxon>
        <taxon>Bacillati</taxon>
        <taxon>Actinomycetota</taxon>
        <taxon>Actinomycetes</taxon>
        <taxon>Kitasatosporales</taxon>
        <taxon>Streptomycetaceae</taxon>
        <taxon>Streptomyces</taxon>
    </lineage>
</organism>
<evidence type="ECO:0000313" key="10">
    <source>
        <dbReference type="Proteomes" id="UP000731519"/>
    </source>
</evidence>
<dbReference type="GO" id="GO:0006529">
    <property type="term" value="P:asparagine biosynthetic process"/>
    <property type="evidence" value="ECO:0007669"/>
    <property type="project" value="UniProtKB-KW"/>
</dbReference>
<dbReference type="InterPro" id="IPR001962">
    <property type="entry name" value="Asn_synthase"/>
</dbReference>
<evidence type="ECO:0000256" key="1">
    <source>
        <dbReference type="ARBA" id="ARBA00005187"/>
    </source>
</evidence>
<dbReference type="PANTHER" id="PTHR43284:SF1">
    <property type="entry name" value="ASPARAGINE SYNTHETASE"/>
    <property type="match status" value="1"/>
</dbReference>
<reference evidence="8 9" key="2">
    <citation type="submission" date="2016-09" db="EMBL/GenBank/DDBJ databases">
        <title>Streptomyces fradiae DSM40063, a candidate organism with high potential of specific P450 cytochromes.</title>
        <authorList>
            <person name="Grumaz C."/>
            <person name="Vainshtein Y."/>
            <person name="Kirstahler P."/>
            <person name="Sohn K."/>
        </authorList>
    </citation>
    <scope>NUCLEOTIDE SEQUENCE [LARGE SCALE GENOMIC DNA]</scope>
    <source>
        <strain evidence="8 9">DSM 40063</strain>
    </source>
</reference>
<dbReference type="Proteomes" id="UP000194318">
    <property type="component" value="Unassembled WGS sequence"/>
</dbReference>
<evidence type="ECO:0000313" key="8">
    <source>
        <dbReference type="EMBL" id="OSY53330.1"/>
    </source>
</evidence>
<dbReference type="SUPFAM" id="SSF52402">
    <property type="entry name" value="Adenine nucleotide alpha hydrolases-like"/>
    <property type="match status" value="1"/>
</dbReference>
<dbReference type="Pfam" id="PF00733">
    <property type="entry name" value="Asn_synthase"/>
    <property type="match status" value="1"/>
</dbReference>
<proteinExistence type="predicted"/>
<reference evidence="7 10" key="1">
    <citation type="submission" date="2013-05" db="EMBL/GenBank/DDBJ databases">
        <title>Genome Sequence of Streptomyces fradiae.</title>
        <authorList>
            <person name="Kirby R."/>
        </authorList>
    </citation>
    <scope>NUCLEOTIDE SEQUENCE [LARGE SCALE GENOMIC DNA]</scope>
    <source>
        <strain evidence="7 10">ATCC 10745</strain>
    </source>
</reference>
<keyword evidence="10" id="KW-1185">Reference proteome</keyword>
<dbReference type="InterPro" id="IPR014729">
    <property type="entry name" value="Rossmann-like_a/b/a_fold"/>
</dbReference>
<dbReference type="PANTHER" id="PTHR43284">
    <property type="entry name" value="ASPARAGINE SYNTHETASE (GLUTAMINE-HYDROLYZING)"/>
    <property type="match status" value="1"/>
</dbReference>
<dbReference type="EC" id="6.3.5.4" evidence="2"/>
<evidence type="ECO:0000256" key="5">
    <source>
        <dbReference type="SAM" id="MobiDB-lite"/>
    </source>
</evidence>
<evidence type="ECO:0000259" key="6">
    <source>
        <dbReference type="Pfam" id="PF00733"/>
    </source>
</evidence>
<comment type="catalytic activity">
    <reaction evidence="4">
        <text>L-aspartate + L-glutamine + ATP + H2O = L-asparagine + L-glutamate + AMP + diphosphate + H(+)</text>
        <dbReference type="Rhea" id="RHEA:12228"/>
        <dbReference type="ChEBI" id="CHEBI:15377"/>
        <dbReference type="ChEBI" id="CHEBI:15378"/>
        <dbReference type="ChEBI" id="CHEBI:29985"/>
        <dbReference type="ChEBI" id="CHEBI:29991"/>
        <dbReference type="ChEBI" id="CHEBI:30616"/>
        <dbReference type="ChEBI" id="CHEBI:33019"/>
        <dbReference type="ChEBI" id="CHEBI:58048"/>
        <dbReference type="ChEBI" id="CHEBI:58359"/>
        <dbReference type="ChEBI" id="CHEBI:456215"/>
        <dbReference type="EC" id="6.3.5.4"/>
    </reaction>
</comment>
<dbReference type="EMBL" id="ASYR01000063">
    <property type="protein sequence ID" value="KAF0646179.1"/>
    <property type="molecule type" value="Genomic_DNA"/>
</dbReference>
<feature type="domain" description="Asparagine synthetase" evidence="6">
    <location>
        <begin position="179"/>
        <end position="544"/>
    </location>
</feature>
<dbReference type="GO" id="GO:0004066">
    <property type="term" value="F:asparagine synthase (glutamine-hydrolyzing) activity"/>
    <property type="evidence" value="ECO:0007669"/>
    <property type="project" value="UniProtKB-EC"/>
</dbReference>
<accession>A0A1Y2P176</accession>
<evidence type="ECO:0000256" key="4">
    <source>
        <dbReference type="ARBA" id="ARBA00048741"/>
    </source>
</evidence>
<dbReference type="AlphaFoldDB" id="A0A1Y2P176"/>
<comment type="caution">
    <text evidence="8">The sequence shown here is derived from an EMBL/GenBank/DDBJ whole genome shotgun (WGS) entry which is preliminary data.</text>
</comment>
<protein>
    <recommendedName>
        <fullName evidence="2">asparagine synthase (glutamine-hydrolyzing)</fullName>
        <ecNumber evidence="2">6.3.5.4</ecNumber>
    </recommendedName>
</protein>
<name>A0A1Y2P176_STRFR</name>
<evidence type="ECO:0000313" key="9">
    <source>
        <dbReference type="Proteomes" id="UP000194318"/>
    </source>
</evidence>
<feature type="region of interest" description="Disordered" evidence="5">
    <location>
        <begin position="1"/>
        <end position="21"/>
    </location>
</feature>
<dbReference type="Gene3D" id="3.40.50.620">
    <property type="entry name" value="HUPs"/>
    <property type="match status" value="1"/>
</dbReference>
<dbReference type="GeneID" id="91402387"/>
<dbReference type="InterPro" id="IPR051786">
    <property type="entry name" value="ASN_synthetase/amidase"/>
</dbReference>
<evidence type="ECO:0000256" key="3">
    <source>
        <dbReference type="ARBA" id="ARBA00022888"/>
    </source>
</evidence>
<keyword evidence="3" id="KW-0028">Amino-acid biosynthesis</keyword>